<evidence type="ECO:0000256" key="2">
    <source>
        <dbReference type="SAM" id="MobiDB-lite"/>
    </source>
</evidence>
<protein>
    <recommendedName>
        <fullName evidence="5">LINE-1 type transposase domain-containing 1</fullName>
    </recommendedName>
</protein>
<keyword evidence="4" id="KW-1185">Reference proteome</keyword>
<dbReference type="EMBL" id="OZ035825">
    <property type="protein sequence ID" value="CAL1600685.1"/>
    <property type="molecule type" value="Genomic_DNA"/>
</dbReference>
<name>A0AAV2LHQ7_KNICA</name>
<evidence type="ECO:0000313" key="3">
    <source>
        <dbReference type="EMBL" id="CAL1600685.1"/>
    </source>
</evidence>
<dbReference type="Gene3D" id="3.30.250.20">
    <property type="entry name" value="L1 transposable element, C-terminal domain"/>
    <property type="match status" value="1"/>
</dbReference>
<dbReference type="InterPro" id="IPR042566">
    <property type="entry name" value="L1_C"/>
</dbReference>
<dbReference type="Proteomes" id="UP001497482">
    <property type="component" value="Chromosome 3"/>
</dbReference>
<gene>
    <name evidence="3" type="ORF">KC01_LOCUS28771</name>
</gene>
<dbReference type="InterPro" id="IPR004244">
    <property type="entry name" value="Transposase_22"/>
</dbReference>
<evidence type="ECO:0000256" key="1">
    <source>
        <dbReference type="SAM" id="Coils"/>
    </source>
</evidence>
<keyword evidence="1" id="KW-0175">Coiled coil</keyword>
<dbReference type="AlphaFoldDB" id="A0AAV2LHQ7"/>
<feature type="region of interest" description="Disordered" evidence="2">
    <location>
        <begin position="1"/>
        <end position="22"/>
    </location>
</feature>
<evidence type="ECO:0000313" key="4">
    <source>
        <dbReference type="Proteomes" id="UP001497482"/>
    </source>
</evidence>
<accession>A0AAV2LHQ7</accession>
<evidence type="ECO:0008006" key="5">
    <source>
        <dbReference type="Google" id="ProtNLM"/>
    </source>
</evidence>
<organism evidence="3 4">
    <name type="scientific">Knipowitschia caucasica</name>
    <name type="common">Caucasian dwarf goby</name>
    <name type="synonym">Pomatoschistus caucasicus</name>
    <dbReference type="NCBI Taxonomy" id="637954"/>
    <lineage>
        <taxon>Eukaryota</taxon>
        <taxon>Metazoa</taxon>
        <taxon>Chordata</taxon>
        <taxon>Craniata</taxon>
        <taxon>Vertebrata</taxon>
        <taxon>Euteleostomi</taxon>
        <taxon>Actinopterygii</taxon>
        <taxon>Neopterygii</taxon>
        <taxon>Teleostei</taxon>
        <taxon>Neoteleostei</taxon>
        <taxon>Acanthomorphata</taxon>
        <taxon>Gobiaria</taxon>
        <taxon>Gobiiformes</taxon>
        <taxon>Gobioidei</taxon>
        <taxon>Gobiidae</taxon>
        <taxon>Gobiinae</taxon>
        <taxon>Knipowitschia</taxon>
    </lineage>
</organism>
<dbReference type="Gene3D" id="3.30.70.1820">
    <property type="entry name" value="L1 transposable element, RRM domain"/>
    <property type="match status" value="1"/>
</dbReference>
<dbReference type="PANTHER" id="PTHR11505">
    <property type="entry name" value="L1 TRANSPOSABLE ELEMENT-RELATED"/>
    <property type="match status" value="1"/>
</dbReference>
<proteinExistence type="predicted"/>
<sequence length="270" mass="30313">MASQALAASGEEANDSRATQNSGEDAFSMSLLMAELAKHQANMHALIQESIKPLQASVDSLNKNVKAFHTRLASTEVRVGENFEKLIEVDNQIHSLEKYNSALLNKVEDLENRSRRANLRVLNIPEKSEDGKGNIVFLSDLQKDAMGPDIFPSPPELERAHRIGPITGKFTRPFITCFHHYRDKEAVLRWSRQNQMKFGGNVLRVYPDLSAALVKKRAEFKPIKALLYAKGVQFRLLYPAQLKIVHNGESRTISSSEDATVYYKQFIASG</sequence>
<feature type="coiled-coil region" evidence="1">
    <location>
        <begin position="93"/>
        <end position="120"/>
    </location>
</feature>
<reference evidence="3 4" key="1">
    <citation type="submission" date="2024-04" db="EMBL/GenBank/DDBJ databases">
        <authorList>
            <person name="Waldvogel A.-M."/>
            <person name="Schoenle A."/>
        </authorList>
    </citation>
    <scope>NUCLEOTIDE SEQUENCE [LARGE SCALE GENOMIC DNA]</scope>
</reference>